<evidence type="ECO:0000256" key="1">
    <source>
        <dbReference type="ARBA" id="ARBA00007626"/>
    </source>
</evidence>
<dbReference type="Pfam" id="PF13041">
    <property type="entry name" value="PPR_2"/>
    <property type="match status" value="1"/>
</dbReference>
<evidence type="ECO:0000313" key="6">
    <source>
        <dbReference type="EMBL" id="KAK8955162.1"/>
    </source>
</evidence>
<feature type="region of interest" description="Disordered" evidence="4">
    <location>
        <begin position="26"/>
        <end position="58"/>
    </location>
</feature>
<keyword evidence="7" id="KW-1185">Reference proteome</keyword>
<keyword evidence="5" id="KW-0732">Signal</keyword>
<evidence type="ECO:0000313" key="7">
    <source>
        <dbReference type="Proteomes" id="UP001412067"/>
    </source>
</evidence>
<proteinExistence type="inferred from homology"/>
<dbReference type="PANTHER" id="PTHR45717">
    <property type="entry name" value="OS12G0527900 PROTEIN"/>
    <property type="match status" value="1"/>
</dbReference>
<keyword evidence="2" id="KW-0677">Repeat</keyword>
<dbReference type="PROSITE" id="PS51375">
    <property type="entry name" value="PPR"/>
    <property type="match status" value="2"/>
</dbReference>
<evidence type="ECO:0000256" key="4">
    <source>
        <dbReference type="SAM" id="MobiDB-lite"/>
    </source>
</evidence>
<name>A0ABR2LYJ3_9ASPA</name>
<evidence type="ECO:0000256" key="2">
    <source>
        <dbReference type="ARBA" id="ARBA00022737"/>
    </source>
</evidence>
<dbReference type="Gene3D" id="1.25.40.10">
    <property type="entry name" value="Tetratricopeptide repeat domain"/>
    <property type="match status" value="2"/>
</dbReference>
<dbReference type="EMBL" id="JBBWWR010000013">
    <property type="protein sequence ID" value="KAK8955162.1"/>
    <property type="molecule type" value="Genomic_DNA"/>
</dbReference>
<accession>A0ABR2LYJ3</accession>
<dbReference type="Proteomes" id="UP001412067">
    <property type="component" value="Unassembled WGS sequence"/>
</dbReference>
<comment type="similarity">
    <text evidence="1">Belongs to the PPR family. P subfamily.</text>
</comment>
<evidence type="ECO:0000256" key="5">
    <source>
        <dbReference type="SAM" id="SignalP"/>
    </source>
</evidence>
<feature type="chain" id="PRO_5047089682" evidence="5">
    <location>
        <begin position="17"/>
        <end position="523"/>
    </location>
</feature>
<dbReference type="Pfam" id="PF01535">
    <property type="entry name" value="PPR"/>
    <property type="match status" value="1"/>
</dbReference>
<evidence type="ECO:0000256" key="3">
    <source>
        <dbReference type="PROSITE-ProRule" id="PRU00708"/>
    </source>
</evidence>
<feature type="compositionally biased region" description="Low complexity" evidence="4">
    <location>
        <begin position="26"/>
        <end position="37"/>
    </location>
</feature>
<comment type="caution">
    <text evidence="6">The sequence shown here is derived from an EMBL/GenBank/DDBJ whole genome shotgun (WGS) entry which is preliminary data.</text>
</comment>
<organism evidence="6 7">
    <name type="scientific">Platanthera guangdongensis</name>
    <dbReference type="NCBI Taxonomy" id="2320717"/>
    <lineage>
        <taxon>Eukaryota</taxon>
        <taxon>Viridiplantae</taxon>
        <taxon>Streptophyta</taxon>
        <taxon>Embryophyta</taxon>
        <taxon>Tracheophyta</taxon>
        <taxon>Spermatophyta</taxon>
        <taxon>Magnoliopsida</taxon>
        <taxon>Liliopsida</taxon>
        <taxon>Asparagales</taxon>
        <taxon>Orchidaceae</taxon>
        <taxon>Orchidoideae</taxon>
        <taxon>Orchideae</taxon>
        <taxon>Orchidinae</taxon>
        <taxon>Platanthera</taxon>
    </lineage>
</organism>
<dbReference type="PANTHER" id="PTHR45717:SF11">
    <property type="entry name" value="PENTACOTRIPEPTIDE-REPEAT REGION OF PRORP DOMAIN-CONTAINING PROTEIN"/>
    <property type="match status" value="1"/>
</dbReference>
<dbReference type="InterPro" id="IPR011990">
    <property type="entry name" value="TPR-like_helical_dom_sf"/>
</dbReference>
<protein>
    <submittedName>
        <fullName evidence="6">Pentatricopeptide repeat-containing protein</fullName>
    </submittedName>
</protein>
<feature type="repeat" description="PPR" evidence="3">
    <location>
        <begin position="363"/>
        <end position="397"/>
    </location>
</feature>
<sequence>MQLYFLHRICFLPARAVFCGTSAQFSGSRSSSSSIGGAHPDDSVEESETPAAPGESLSSRVERLQSGEPIISAFQSWMGDGFAVQRGDVFHAMNRLRKLRMNKRALEAMEWIMRERPYKLTELDYSYLLEFTAKIHGISEAESLFLRIPGVFQKELLYNNLVMACLDKNLITLSLSYMRKMRELSLPISPFVYNRLIIMHSTSNRRQRIPKFLRQMKADGIPPHTSTYNILLKIEADQHNIEQLSKVFNRMKKAQIPPNEITFGILAMAHAVARLYTVCEMYVETIEKIKTGKNWSTFDILLILYGYLQKKHDLERTWAAVKSHPHVKVKSFLLVIEAFGRMGCIDEAEEIWAEMKLMAPLKNTSQHNSIISVYCRHGLVDKASAVFEEMQENGCKPNAITYRHLALGCLKANLVEEGLKTLELQEEEKVGCRVRRSTPWLETTLMLVEAFADKGDLMNAKKMFRVFKETSYTRYSFVHNSLLRAHVKADVYDPEFLKKMILAGARPDEETYSLLRLSGEFKV</sequence>
<feature type="repeat" description="PPR" evidence="3">
    <location>
        <begin position="224"/>
        <end position="258"/>
    </location>
</feature>
<dbReference type="Pfam" id="PF13812">
    <property type="entry name" value="PPR_3"/>
    <property type="match status" value="1"/>
</dbReference>
<reference evidence="6 7" key="1">
    <citation type="journal article" date="2022" name="Nat. Plants">
        <title>Genomes of leafy and leafless Platanthera orchids illuminate the evolution of mycoheterotrophy.</title>
        <authorList>
            <person name="Li M.H."/>
            <person name="Liu K.W."/>
            <person name="Li Z."/>
            <person name="Lu H.C."/>
            <person name="Ye Q.L."/>
            <person name="Zhang D."/>
            <person name="Wang J.Y."/>
            <person name="Li Y.F."/>
            <person name="Zhong Z.M."/>
            <person name="Liu X."/>
            <person name="Yu X."/>
            <person name="Liu D.K."/>
            <person name="Tu X.D."/>
            <person name="Liu B."/>
            <person name="Hao Y."/>
            <person name="Liao X.Y."/>
            <person name="Jiang Y.T."/>
            <person name="Sun W.H."/>
            <person name="Chen J."/>
            <person name="Chen Y.Q."/>
            <person name="Ai Y."/>
            <person name="Zhai J.W."/>
            <person name="Wu S.S."/>
            <person name="Zhou Z."/>
            <person name="Hsiao Y.Y."/>
            <person name="Wu W.L."/>
            <person name="Chen Y.Y."/>
            <person name="Lin Y.F."/>
            <person name="Hsu J.L."/>
            <person name="Li C.Y."/>
            <person name="Wang Z.W."/>
            <person name="Zhao X."/>
            <person name="Zhong W.Y."/>
            <person name="Ma X.K."/>
            <person name="Ma L."/>
            <person name="Huang J."/>
            <person name="Chen G.Z."/>
            <person name="Huang M.Z."/>
            <person name="Huang L."/>
            <person name="Peng D.H."/>
            <person name="Luo Y.B."/>
            <person name="Zou S.Q."/>
            <person name="Chen S.P."/>
            <person name="Lan S."/>
            <person name="Tsai W.C."/>
            <person name="Van de Peer Y."/>
            <person name="Liu Z.J."/>
        </authorList>
    </citation>
    <scope>NUCLEOTIDE SEQUENCE [LARGE SCALE GENOMIC DNA]</scope>
    <source>
        <strain evidence="6">Lor288</strain>
    </source>
</reference>
<dbReference type="NCBIfam" id="TIGR00756">
    <property type="entry name" value="PPR"/>
    <property type="match status" value="2"/>
</dbReference>
<gene>
    <name evidence="6" type="ORF">KSP40_PGU008894</name>
</gene>
<feature type="signal peptide" evidence="5">
    <location>
        <begin position="1"/>
        <end position="16"/>
    </location>
</feature>
<dbReference type="InterPro" id="IPR002885">
    <property type="entry name" value="PPR_rpt"/>
</dbReference>